<dbReference type="AlphaFoldDB" id="A0A9D9DR14"/>
<dbReference type="SUPFAM" id="SSF158949">
    <property type="entry name" value="Smr-associated domain-like"/>
    <property type="match status" value="1"/>
</dbReference>
<dbReference type="PROSITE" id="PS50828">
    <property type="entry name" value="SMR"/>
    <property type="match status" value="1"/>
</dbReference>
<reference evidence="3" key="1">
    <citation type="submission" date="2020-10" db="EMBL/GenBank/DDBJ databases">
        <authorList>
            <person name="Gilroy R."/>
        </authorList>
    </citation>
    <scope>NUCLEOTIDE SEQUENCE</scope>
    <source>
        <strain evidence="3">2889</strain>
    </source>
</reference>
<dbReference type="Pfam" id="PF01713">
    <property type="entry name" value="Smr"/>
    <property type="match status" value="1"/>
</dbReference>
<evidence type="ECO:0000259" key="2">
    <source>
        <dbReference type="PROSITE" id="PS50828"/>
    </source>
</evidence>
<dbReference type="Gene3D" id="2.60.40.1600">
    <property type="entry name" value="Smr-associated-like"/>
    <property type="match status" value="1"/>
</dbReference>
<organism evidence="3 4">
    <name type="scientific">Candidatus Pullibacteroides excrementavium</name>
    <dbReference type="NCBI Taxonomy" id="2840905"/>
    <lineage>
        <taxon>Bacteria</taxon>
        <taxon>Pseudomonadati</taxon>
        <taxon>Bacteroidota</taxon>
        <taxon>Bacteroidia</taxon>
        <taxon>Bacteroidales</taxon>
        <taxon>Candidatus Pullibacteroides</taxon>
    </lineage>
</organism>
<dbReference type="Proteomes" id="UP000823612">
    <property type="component" value="Unassembled WGS sequence"/>
</dbReference>
<evidence type="ECO:0000313" key="4">
    <source>
        <dbReference type="Proteomes" id="UP000823612"/>
    </source>
</evidence>
<protein>
    <submittedName>
        <fullName evidence="3">DUF2027 domain-containing protein</fullName>
    </submittedName>
</protein>
<evidence type="ECO:0000313" key="3">
    <source>
        <dbReference type="EMBL" id="MBO8432063.1"/>
    </source>
</evidence>
<dbReference type="InterPro" id="IPR018598">
    <property type="entry name" value="DUF2027"/>
</dbReference>
<feature type="compositionally biased region" description="Basic and acidic residues" evidence="1">
    <location>
        <begin position="104"/>
        <end position="119"/>
    </location>
</feature>
<dbReference type="Gene3D" id="3.30.1370.110">
    <property type="match status" value="1"/>
</dbReference>
<sequence length="405" mass="45545">MKFNIGDKVKFIDQQGQGVVTKIINPSTVGVTTDGFELPYLVTDLIKVEKPSSTAERLFYEGKATYGSPREEARARQAADTGKNAKHGFPVIHEEALSDAETEEAQRHEDEAQAEEDNRISALTRGYTSKQPQPEGVYIGLVPIDQQFMLRGPVEFYVINYTPYTLVYNLATKGAESFYGVDYASVPPYSKIFVESIEREDLGLWTEGLLQCLFYQDESPTWLLPSSNDYKIRANKIGQAENYVYPVFMREKALLVPMLNLAAHKADHLLVHQSLEAGKKAEKEKNGIGKPVVEDKSNPLARYMIKPDVAEVDLHVESLLDTRLEFKGAKEEDYLSKQVAVFETCLNQAIGRNLSKIIFIHGVGNGILKHEIEKRLKDYPGVHYMDASITKYGRGAIEVYLSPQR</sequence>
<reference evidence="3" key="2">
    <citation type="journal article" date="2021" name="PeerJ">
        <title>Extensive microbial diversity within the chicken gut microbiome revealed by metagenomics and culture.</title>
        <authorList>
            <person name="Gilroy R."/>
            <person name="Ravi A."/>
            <person name="Getino M."/>
            <person name="Pursley I."/>
            <person name="Horton D.L."/>
            <person name="Alikhan N.F."/>
            <person name="Baker D."/>
            <person name="Gharbi K."/>
            <person name="Hall N."/>
            <person name="Watson M."/>
            <person name="Adriaenssens E.M."/>
            <person name="Foster-Nyarko E."/>
            <person name="Jarju S."/>
            <person name="Secka A."/>
            <person name="Antonio M."/>
            <person name="Oren A."/>
            <person name="Chaudhuri R.R."/>
            <person name="La Ragione R."/>
            <person name="Hildebrand F."/>
            <person name="Pallen M.J."/>
        </authorList>
    </citation>
    <scope>NUCLEOTIDE SEQUENCE</scope>
    <source>
        <strain evidence="3">2889</strain>
    </source>
</reference>
<dbReference type="Pfam" id="PF09640">
    <property type="entry name" value="DUF2027"/>
    <property type="match status" value="1"/>
</dbReference>
<gene>
    <name evidence="3" type="ORF">IAB08_02055</name>
</gene>
<feature type="region of interest" description="Disordered" evidence="1">
    <location>
        <begin position="98"/>
        <end position="119"/>
    </location>
</feature>
<dbReference type="EMBL" id="JADIMZ010000028">
    <property type="protein sequence ID" value="MBO8432063.1"/>
    <property type="molecule type" value="Genomic_DNA"/>
</dbReference>
<dbReference type="InterPro" id="IPR036063">
    <property type="entry name" value="Smr_dom_sf"/>
</dbReference>
<evidence type="ECO:0000256" key="1">
    <source>
        <dbReference type="SAM" id="MobiDB-lite"/>
    </source>
</evidence>
<accession>A0A9D9DR14</accession>
<name>A0A9D9DR14_9BACT</name>
<dbReference type="InterPro" id="IPR002625">
    <property type="entry name" value="Smr_dom"/>
</dbReference>
<comment type="caution">
    <text evidence="3">The sequence shown here is derived from an EMBL/GenBank/DDBJ whole genome shotgun (WGS) entry which is preliminary data.</text>
</comment>
<dbReference type="InterPro" id="IPR036781">
    <property type="entry name" value="Smr_assoc-like_sf"/>
</dbReference>
<proteinExistence type="predicted"/>
<feature type="domain" description="Smr" evidence="2">
    <location>
        <begin position="346"/>
        <end position="402"/>
    </location>
</feature>